<dbReference type="Proteomes" id="UP000092177">
    <property type="component" value="Chromosome 3"/>
</dbReference>
<evidence type="ECO:0000313" key="2">
    <source>
        <dbReference type="EMBL" id="OBR12873.1"/>
    </source>
</evidence>
<protein>
    <submittedName>
        <fullName evidence="2">Uncharacterized protein</fullName>
    </submittedName>
</protein>
<organism evidence="2 3">
    <name type="scientific">Colletotrichum higginsianum (strain IMI 349063)</name>
    <name type="common">Crucifer anthracnose fungus</name>
    <dbReference type="NCBI Taxonomy" id="759273"/>
    <lineage>
        <taxon>Eukaryota</taxon>
        <taxon>Fungi</taxon>
        <taxon>Dikarya</taxon>
        <taxon>Ascomycota</taxon>
        <taxon>Pezizomycotina</taxon>
        <taxon>Sordariomycetes</taxon>
        <taxon>Hypocreomycetidae</taxon>
        <taxon>Glomerellales</taxon>
        <taxon>Glomerellaceae</taxon>
        <taxon>Colletotrichum</taxon>
        <taxon>Colletotrichum destructivum species complex</taxon>
    </lineage>
</organism>
<proteinExistence type="predicted"/>
<accession>A0A1B7YLE5</accession>
<dbReference type="AlphaFoldDB" id="A0A1B7YLE5"/>
<dbReference type="RefSeq" id="XP_018161390.1">
    <property type="nucleotide sequence ID" value="XM_018300144.1"/>
</dbReference>
<name>A0A1B7YLE5_COLHI</name>
<comment type="caution">
    <text evidence="2">The sequence shown here is derived from an EMBL/GenBank/DDBJ whole genome shotgun (WGS) entry which is preliminary data.</text>
</comment>
<dbReference type="VEuPathDB" id="FungiDB:CH63R_05169"/>
<dbReference type="KEGG" id="chig:CH63R_05169"/>
<dbReference type="GeneID" id="28864251"/>
<feature type="region of interest" description="Disordered" evidence="1">
    <location>
        <begin position="59"/>
        <end position="81"/>
    </location>
</feature>
<gene>
    <name evidence="2" type="ORF">CH63R_05169</name>
</gene>
<dbReference type="EMBL" id="LTAN01000003">
    <property type="protein sequence ID" value="OBR12873.1"/>
    <property type="molecule type" value="Genomic_DNA"/>
</dbReference>
<reference evidence="3" key="1">
    <citation type="journal article" date="2017" name="BMC Genomics">
        <title>Gapless genome assembly of Colletotrichum higginsianum reveals chromosome structure and association of transposable elements with secondary metabolite gene clusters.</title>
        <authorList>
            <person name="Dallery J.-F."/>
            <person name="Lapalu N."/>
            <person name="Zampounis A."/>
            <person name="Pigne S."/>
            <person name="Luyten I."/>
            <person name="Amselem J."/>
            <person name="Wittenberg A.H.J."/>
            <person name="Zhou S."/>
            <person name="de Queiroz M.V."/>
            <person name="Robin G.P."/>
            <person name="Auger A."/>
            <person name="Hainaut M."/>
            <person name="Henrissat B."/>
            <person name="Kim K.-T."/>
            <person name="Lee Y.-H."/>
            <person name="Lespinet O."/>
            <person name="Schwartz D.C."/>
            <person name="Thon M.R."/>
            <person name="O'Connell R.J."/>
        </authorList>
    </citation>
    <scope>NUCLEOTIDE SEQUENCE [LARGE SCALE GENOMIC DNA]</scope>
    <source>
        <strain evidence="3">IMI 349063</strain>
    </source>
</reference>
<sequence length="117" mass="12743">MFRIRKMRLLILMRRSQRVTKAGKDGAEEPVIGILWMLVQETGKDTIAKSILFTLSAREHGPNADSQGQKRGPSPGGQDRLGLGWTVVVVVVALAVPELIRASQPQPVKDGSMVVVT</sequence>
<evidence type="ECO:0000313" key="3">
    <source>
        <dbReference type="Proteomes" id="UP000092177"/>
    </source>
</evidence>
<evidence type="ECO:0000256" key="1">
    <source>
        <dbReference type="SAM" id="MobiDB-lite"/>
    </source>
</evidence>
<keyword evidence="3" id="KW-1185">Reference proteome</keyword>